<comment type="subcellular location">
    <subcellularLocation>
        <location evidence="1">Membrane</location>
        <topology evidence="1">Single-pass type I membrane protein</topology>
    </subcellularLocation>
</comment>
<keyword evidence="9" id="KW-0325">Glycoprotein</keyword>
<dbReference type="InterPro" id="IPR041084">
    <property type="entry name" value="Ncstrn_small"/>
</dbReference>
<comment type="similarity">
    <text evidence="2">Belongs to the nicastrin family.</text>
</comment>
<gene>
    <name evidence="12" type="ORF">AARE701A_LOCUS13228</name>
</gene>
<dbReference type="PANTHER" id="PTHR21092">
    <property type="entry name" value="NICASTRIN"/>
    <property type="match status" value="1"/>
</dbReference>
<organism evidence="12 13">
    <name type="scientific">Arabidopsis arenosa</name>
    <name type="common">Sand rock-cress</name>
    <name type="synonym">Cardaminopsis arenosa</name>
    <dbReference type="NCBI Taxonomy" id="38785"/>
    <lineage>
        <taxon>Eukaryota</taxon>
        <taxon>Viridiplantae</taxon>
        <taxon>Streptophyta</taxon>
        <taxon>Embryophyta</taxon>
        <taxon>Tracheophyta</taxon>
        <taxon>Spermatophyta</taxon>
        <taxon>Magnoliopsida</taxon>
        <taxon>eudicotyledons</taxon>
        <taxon>Gunneridae</taxon>
        <taxon>Pentapetalae</taxon>
        <taxon>rosids</taxon>
        <taxon>malvids</taxon>
        <taxon>Brassicales</taxon>
        <taxon>Brassicaceae</taxon>
        <taxon>Camelineae</taxon>
        <taxon>Arabidopsis</taxon>
    </lineage>
</organism>
<proteinExistence type="inferred from homology"/>
<evidence type="ECO:0000256" key="10">
    <source>
        <dbReference type="SAM" id="SignalP"/>
    </source>
</evidence>
<keyword evidence="5 10" id="KW-0732">Signal</keyword>
<reference evidence="12" key="1">
    <citation type="submission" date="2021-01" db="EMBL/GenBank/DDBJ databases">
        <authorList>
            <person name="Bezrukov I."/>
        </authorList>
    </citation>
    <scope>NUCLEOTIDE SEQUENCE</scope>
</reference>
<evidence type="ECO:0000259" key="11">
    <source>
        <dbReference type="Pfam" id="PF18266"/>
    </source>
</evidence>
<evidence type="ECO:0000256" key="4">
    <source>
        <dbReference type="ARBA" id="ARBA00022692"/>
    </source>
</evidence>
<keyword evidence="7" id="KW-1133">Transmembrane helix</keyword>
<evidence type="ECO:0000256" key="1">
    <source>
        <dbReference type="ARBA" id="ARBA00004479"/>
    </source>
</evidence>
<dbReference type="GO" id="GO:0005886">
    <property type="term" value="C:plasma membrane"/>
    <property type="evidence" value="ECO:0007669"/>
    <property type="project" value="UniProtKB-ARBA"/>
</dbReference>
<evidence type="ECO:0000256" key="9">
    <source>
        <dbReference type="ARBA" id="ARBA00023180"/>
    </source>
</evidence>
<dbReference type="EMBL" id="LR999455">
    <property type="protein sequence ID" value="CAE6076014.1"/>
    <property type="molecule type" value="Genomic_DNA"/>
</dbReference>
<evidence type="ECO:0000256" key="3">
    <source>
        <dbReference type="ARBA" id="ARBA00015303"/>
    </source>
</evidence>
<evidence type="ECO:0000313" key="13">
    <source>
        <dbReference type="Proteomes" id="UP000682877"/>
    </source>
</evidence>
<keyword evidence="8" id="KW-0472">Membrane</keyword>
<dbReference type="AlphaFoldDB" id="A0A8S2AEZ6"/>
<dbReference type="PANTHER" id="PTHR21092:SF0">
    <property type="entry name" value="NICASTRIN"/>
    <property type="match status" value="1"/>
</dbReference>
<feature type="domain" description="Nicastrin small lobe" evidence="11">
    <location>
        <begin position="52"/>
        <end position="104"/>
    </location>
</feature>
<name>A0A8S2AEZ6_ARAAE</name>
<accession>A0A8S2AEZ6</accession>
<evidence type="ECO:0000256" key="6">
    <source>
        <dbReference type="ARBA" id="ARBA00022976"/>
    </source>
</evidence>
<dbReference type="GO" id="GO:0007219">
    <property type="term" value="P:Notch signaling pathway"/>
    <property type="evidence" value="ECO:0007669"/>
    <property type="project" value="UniProtKB-KW"/>
</dbReference>
<dbReference type="GO" id="GO:0016485">
    <property type="term" value="P:protein processing"/>
    <property type="evidence" value="ECO:0007669"/>
    <property type="project" value="InterPro"/>
</dbReference>
<evidence type="ECO:0000313" key="12">
    <source>
        <dbReference type="EMBL" id="CAE6076014.1"/>
    </source>
</evidence>
<keyword evidence="4" id="KW-0812">Transmembrane</keyword>
<keyword evidence="6" id="KW-0914">Notch signaling pathway</keyword>
<evidence type="ECO:0000256" key="8">
    <source>
        <dbReference type="ARBA" id="ARBA00023136"/>
    </source>
</evidence>
<feature type="chain" id="PRO_5035757377" description="Nicastrin" evidence="10">
    <location>
        <begin position="29"/>
        <end position="111"/>
    </location>
</feature>
<dbReference type="Proteomes" id="UP000682877">
    <property type="component" value="Chromosome 5"/>
</dbReference>
<evidence type="ECO:0000256" key="5">
    <source>
        <dbReference type="ARBA" id="ARBA00022729"/>
    </source>
</evidence>
<evidence type="ECO:0000256" key="2">
    <source>
        <dbReference type="ARBA" id="ARBA00007717"/>
    </source>
</evidence>
<evidence type="ECO:0000256" key="7">
    <source>
        <dbReference type="ARBA" id="ARBA00022989"/>
    </source>
</evidence>
<keyword evidence="13" id="KW-1185">Reference proteome</keyword>
<feature type="signal peptide" evidence="10">
    <location>
        <begin position="1"/>
        <end position="28"/>
    </location>
</feature>
<sequence length="111" mass="12116">MAMGLLRLVSIAFTLVLVSILPLHVSLAGEITSIESVPDLQKLMYVAVDGYPCVRLLNLSGEIGCSNPGLNKVVAPIIKLKDVKDLVQPHTILVTADEMEEFFTRHVSFVI</sequence>
<dbReference type="InterPro" id="IPR008710">
    <property type="entry name" value="Nicastrin"/>
</dbReference>
<dbReference type="Pfam" id="PF18266">
    <property type="entry name" value="Ncstrn_small"/>
    <property type="match status" value="1"/>
</dbReference>
<protein>
    <recommendedName>
        <fullName evidence="3">Nicastrin</fullName>
    </recommendedName>
</protein>